<dbReference type="InterPro" id="IPR004523">
    <property type="entry name" value="Asp-tRNA_synthase_2"/>
</dbReference>
<dbReference type="FunFam" id="2.40.50.140:FF:000132">
    <property type="entry name" value="Aspartyl-tRNA synthetase, cytoplasmic"/>
    <property type="match status" value="1"/>
</dbReference>
<accession>A0A9W7XYB8</accession>
<evidence type="ECO:0000256" key="12">
    <source>
        <dbReference type="ARBA" id="ARBA00047904"/>
    </source>
</evidence>
<dbReference type="GO" id="GO:0017101">
    <property type="term" value="C:aminoacyl-tRNA synthetase multienzyme complex"/>
    <property type="evidence" value="ECO:0007669"/>
    <property type="project" value="TreeGrafter"/>
</dbReference>
<gene>
    <name evidence="15" type="primary">DPS1</name>
    <name evidence="15" type="ORF">LPJ53_004781</name>
</gene>
<dbReference type="OrthoDB" id="372395at2759"/>
<dbReference type="InterPro" id="IPR006195">
    <property type="entry name" value="aa-tRNA-synth_II"/>
</dbReference>
<dbReference type="NCBIfam" id="NF003483">
    <property type="entry name" value="PRK05159.1"/>
    <property type="match status" value="1"/>
</dbReference>
<evidence type="ECO:0000256" key="2">
    <source>
        <dbReference type="ARBA" id="ARBA00005312"/>
    </source>
</evidence>
<dbReference type="AlphaFoldDB" id="A0A9W7XYB8"/>
<dbReference type="EMBL" id="JANBOJ010000241">
    <property type="protein sequence ID" value="KAJ1720617.1"/>
    <property type="molecule type" value="Genomic_DNA"/>
</dbReference>
<dbReference type="InterPro" id="IPR002312">
    <property type="entry name" value="Asp/Asn-tRNA-synth_IIb"/>
</dbReference>
<dbReference type="CDD" id="cd04320">
    <property type="entry name" value="AspRS_cyto_N"/>
    <property type="match status" value="1"/>
</dbReference>
<evidence type="ECO:0000313" key="15">
    <source>
        <dbReference type="EMBL" id="KAJ1720617.1"/>
    </source>
</evidence>
<comment type="caution">
    <text evidence="15">The sequence shown here is derived from an EMBL/GenBank/DDBJ whole genome shotgun (WGS) entry which is preliminary data.</text>
</comment>
<keyword evidence="5" id="KW-0963">Cytoplasm</keyword>
<name>A0A9W7XYB8_9FUNG</name>
<dbReference type="PRINTS" id="PR01042">
    <property type="entry name" value="TRNASYNTHASP"/>
</dbReference>
<evidence type="ECO:0000256" key="4">
    <source>
        <dbReference type="ARBA" id="ARBA00018853"/>
    </source>
</evidence>
<keyword evidence="6 15" id="KW-0436">Ligase</keyword>
<evidence type="ECO:0000256" key="3">
    <source>
        <dbReference type="ARBA" id="ARBA00012841"/>
    </source>
</evidence>
<dbReference type="PROSITE" id="PS50862">
    <property type="entry name" value="AA_TRNA_LIGASE_II"/>
    <property type="match status" value="1"/>
</dbReference>
<dbReference type="CDD" id="cd00776">
    <property type="entry name" value="AsxRS_core"/>
    <property type="match status" value="1"/>
</dbReference>
<dbReference type="PANTHER" id="PTHR43450:SF1">
    <property type="entry name" value="ASPARTATE--TRNA LIGASE, CYTOPLASMIC"/>
    <property type="match status" value="1"/>
</dbReference>
<evidence type="ECO:0000259" key="14">
    <source>
        <dbReference type="PROSITE" id="PS50862"/>
    </source>
</evidence>
<dbReference type="GO" id="GO:0006422">
    <property type="term" value="P:aspartyl-tRNA aminoacylation"/>
    <property type="evidence" value="ECO:0007669"/>
    <property type="project" value="InterPro"/>
</dbReference>
<keyword evidence="10" id="KW-0030">Aminoacyl-tRNA synthetase</keyword>
<keyword evidence="16" id="KW-1185">Reference proteome</keyword>
<dbReference type="HAMAP" id="MF_02075">
    <property type="entry name" value="Asp_tRNA_synth_type2"/>
    <property type="match status" value="1"/>
</dbReference>
<keyword evidence="7" id="KW-0547">Nucleotide-binding</keyword>
<feature type="compositionally biased region" description="Basic and acidic residues" evidence="13">
    <location>
        <begin position="38"/>
        <end position="54"/>
    </location>
</feature>
<dbReference type="FunFam" id="3.30.930.10:FF:000013">
    <property type="entry name" value="Aspartate--tRNA ligase, cytoplasmic"/>
    <property type="match status" value="1"/>
</dbReference>
<reference evidence="15" key="1">
    <citation type="submission" date="2022-07" db="EMBL/GenBank/DDBJ databases">
        <title>Phylogenomic reconstructions and comparative analyses of Kickxellomycotina fungi.</title>
        <authorList>
            <person name="Reynolds N.K."/>
            <person name="Stajich J.E."/>
            <person name="Barry K."/>
            <person name="Grigoriev I.V."/>
            <person name="Crous P."/>
            <person name="Smith M.E."/>
        </authorList>
    </citation>
    <scope>NUCLEOTIDE SEQUENCE</scope>
    <source>
        <strain evidence="15">NBRC 32514</strain>
    </source>
</reference>
<dbReference type="SUPFAM" id="SSF55681">
    <property type="entry name" value="Class II aaRS and biotin synthetases"/>
    <property type="match status" value="1"/>
</dbReference>
<dbReference type="NCBIfam" id="TIGR00458">
    <property type="entry name" value="aspS_nondisc"/>
    <property type="match status" value="1"/>
</dbReference>
<sequence length="551" mass="62769">MSEQENNASKAEVEQLTEKVEEVILDAEGKPLSKKALKKLEKEREKEQKKQERLAREAAERAAREANEVDYAVDNYGVAKLNMSQQKSSTKWTEVKDLGESLVGQTVHIQARLHTSRAVGAKMCFLVLRESTSTAQAVVSVDKDSISKQMVKFIASLPSESIVSIVATVTKPAEPIKSCTVGDAELQISKLFVTSEVKTMLPFSLEDASRSEADVEKDPSLNRVNLDTRLNNRVIDLRTTTNNAIFKIQAAVSQLFREFLEKQSFTEIHTPKIIGTASEGGSNVFKVTYFKQDAFLAQSPQLYKQACIAADFGRVYEIAPVFRAEDSNTHRHLTEYIGLDLECAFREHYHEVMYMIGDMFVYIFKNLEERWAHELEIVRKQYPSEKIKFDEKPLRLEYKDAVALLRKAGEEIGDFDDFSTPQEKLLGRLVKQEYDTDFYMLDKFPLAVRPFYTMPDPENPQYSNSYDFFLRGEEIMSGAQRVHDADFLRQRIESFGIDTESLKDYIKAFEYGCPPHAGGGVGLERVVMFYLGVGNIRRTSLFPRDPKRLEP</sequence>
<organism evidence="15 16">
    <name type="scientific">Coemansia erecta</name>
    <dbReference type="NCBI Taxonomy" id="147472"/>
    <lineage>
        <taxon>Eukaryota</taxon>
        <taxon>Fungi</taxon>
        <taxon>Fungi incertae sedis</taxon>
        <taxon>Zoopagomycota</taxon>
        <taxon>Kickxellomycotina</taxon>
        <taxon>Kickxellomycetes</taxon>
        <taxon>Kickxellales</taxon>
        <taxon>Kickxellaceae</taxon>
        <taxon>Coemansia</taxon>
    </lineage>
</organism>
<dbReference type="SUPFAM" id="SSF50249">
    <property type="entry name" value="Nucleic acid-binding proteins"/>
    <property type="match status" value="1"/>
</dbReference>
<evidence type="ECO:0000256" key="8">
    <source>
        <dbReference type="ARBA" id="ARBA00022840"/>
    </source>
</evidence>
<dbReference type="Pfam" id="PF00152">
    <property type="entry name" value="tRNA-synt_2"/>
    <property type="match status" value="1"/>
</dbReference>
<evidence type="ECO:0000256" key="11">
    <source>
        <dbReference type="ARBA" id="ARBA00033155"/>
    </source>
</evidence>
<keyword evidence="9" id="KW-0648">Protein biosynthesis</keyword>
<dbReference type="PANTHER" id="PTHR43450">
    <property type="entry name" value="ASPARTYL-TRNA SYNTHETASE"/>
    <property type="match status" value="1"/>
</dbReference>
<keyword evidence="8" id="KW-0067">ATP-binding</keyword>
<comment type="catalytic activity">
    <reaction evidence="12">
        <text>tRNA(Asp) + L-aspartate + ATP = L-aspartyl-tRNA(Asp) + AMP + diphosphate</text>
        <dbReference type="Rhea" id="RHEA:19649"/>
        <dbReference type="Rhea" id="RHEA-COMP:9660"/>
        <dbReference type="Rhea" id="RHEA-COMP:9678"/>
        <dbReference type="ChEBI" id="CHEBI:29991"/>
        <dbReference type="ChEBI" id="CHEBI:30616"/>
        <dbReference type="ChEBI" id="CHEBI:33019"/>
        <dbReference type="ChEBI" id="CHEBI:78442"/>
        <dbReference type="ChEBI" id="CHEBI:78516"/>
        <dbReference type="ChEBI" id="CHEBI:456215"/>
        <dbReference type="EC" id="6.1.1.12"/>
    </reaction>
</comment>
<evidence type="ECO:0000256" key="9">
    <source>
        <dbReference type="ARBA" id="ARBA00022917"/>
    </source>
</evidence>
<comment type="similarity">
    <text evidence="2">Belongs to the class-II aminoacyl-tRNA synthetase family. Type 2 subfamily.</text>
</comment>
<protein>
    <recommendedName>
        <fullName evidence="4">Aspartate--tRNA ligase, cytoplasmic</fullName>
        <ecNumber evidence="3">6.1.1.12</ecNumber>
    </recommendedName>
    <alternativeName>
        <fullName evidence="11">Aspartyl-tRNA synthetase</fullName>
    </alternativeName>
</protein>
<dbReference type="Proteomes" id="UP001149813">
    <property type="component" value="Unassembled WGS sequence"/>
</dbReference>
<evidence type="ECO:0000256" key="10">
    <source>
        <dbReference type="ARBA" id="ARBA00023146"/>
    </source>
</evidence>
<comment type="subcellular location">
    <subcellularLocation>
        <location evidence="1">Cytoplasm</location>
    </subcellularLocation>
</comment>
<dbReference type="GO" id="GO:0004815">
    <property type="term" value="F:aspartate-tRNA ligase activity"/>
    <property type="evidence" value="ECO:0007669"/>
    <property type="project" value="UniProtKB-EC"/>
</dbReference>
<feature type="region of interest" description="Disordered" evidence="13">
    <location>
        <begin position="34"/>
        <end position="54"/>
    </location>
</feature>
<dbReference type="GO" id="GO:0005829">
    <property type="term" value="C:cytosol"/>
    <property type="evidence" value="ECO:0007669"/>
    <property type="project" value="TreeGrafter"/>
</dbReference>
<dbReference type="GO" id="GO:0003723">
    <property type="term" value="F:RNA binding"/>
    <property type="evidence" value="ECO:0007669"/>
    <property type="project" value="TreeGrafter"/>
</dbReference>
<feature type="domain" description="Aminoacyl-transfer RNA synthetases class-II family profile" evidence="14">
    <location>
        <begin position="246"/>
        <end position="543"/>
    </location>
</feature>
<dbReference type="InterPro" id="IPR012340">
    <property type="entry name" value="NA-bd_OB-fold"/>
</dbReference>
<evidence type="ECO:0000313" key="16">
    <source>
        <dbReference type="Proteomes" id="UP001149813"/>
    </source>
</evidence>
<evidence type="ECO:0000256" key="7">
    <source>
        <dbReference type="ARBA" id="ARBA00022741"/>
    </source>
</evidence>
<evidence type="ECO:0000256" key="5">
    <source>
        <dbReference type="ARBA" id="ARBA00022490"/>
    </source>
</evidence>
<dbReference type="InterPro" id="IPR045864">
    <property type="entry name" value="aa-tRNA-synth_II/BPL/LPL"/>
</dbReference>
<evidence type="ECO:0000256" key="1">
    <source>
        <dbReference type="ARBA" id="ARBA00004496"/>
    </source>
</evidence>
<dbReference type="InterPro" id="IPR004364">
    <property type="entry name" value="Aa-tRNA-synt_II"/>
</dbReference>
<dbReference type="GO" id="GO:0005524">
    <property type="term" value="F:ATP binding"/>
    <property type="evidence" value="ECO:0007669"/>
    <property type="project" value="UniProtKB-KW"/>
</dbReference>
<proteinExistence type="inferred from homology"/>
<evidence type="ECO:0000256" key="6">
    <source>
        <dbReference type="ARBA" id="ARBA00022598"/>
    </source>
</evidence>
<dbReference type="Gene3D" id="2.40.50.140">
    <property type="entry name" value="Nucleic acid-binding proteins"/>
    <property type="match status" value="1"/>
</dbReference>
<evidence type="ECO:0000256" key="13">
    <source>
        <dbReference type="SAM" id="MobiDB-lite"/>
    </source>
</evidence>
<dbReference type="EC" id="6.1.1.12" evidence="3"/>
<dbReference type="Gene3D" id="3.30.930.10">
    <property type="entry name" value="Bira Bifunctional Protein, Domain 2"/>
    <property type="match status" value="1"/>
</dbReference>